<dbReference type="HOGENOM" id="CLU_2492750_0_0_9"/>
<evidence type="ECO:0000313" key="1">
    <source>
        <dbReference type="EMBL" id="AGA68527.1"/>
    </source>
</evidence>
<name>L0F5T8_DESDL</name>
<organism evidence="1 2">
    <name type="scientific">Desulfitobacterium dichloroeliminans (strain LMG P-21439 / DCA1)</name>
    <dbReference type="NCBI Taxonomy" id="871963"/>
    <lineage>
        <taxon>Bacteria</taxon>
        <taxon>Bacillati</taxon>
        <taxon>Bacillota</taxon>
        <taxon>Clostridia</taxon>
        <taxon>Eubacteriales</taxon>
        <taxon>Desulfitobacteriaceae</taxon>
        <taxon>Desulfitobacterium</taxon>
    </lineage>
</organism>
<accession>L0F5T8</accession>
<sequence>MVISSVLVKCMDGTENALLVQLKKIEGVSVEAVINGDIILVIESESANASVQIIETGIQSLPGVVGVYPVYIHMDADFLAKGV</sequence>
<keyword evidence="2" id="KW-1185">Reference proteome</keyword>
<proteinExistence type="predicted"/>
<dbReference type="Gene3D" id="3.30.70.920">
    <property type="match status" value="1"/>
</dbReference>
<dbReference type="STRING" id="871963.Desdi_1010"/>
<dbReference type="AlphaFoldDB" id="L0F5T8"/>
<dbReference type="InterPro" id="IPR005623">
    <property type="entry name" value="Chaperone_NapD_NO3_reduct"/>
</dbReference>
<dbReference type="Proteomes" id="UP000010797">
    <property type="component" value="Chromosome"/>
</dbReference>
<evidence type="ECO:0000313" key="2">
    <source>
        <dbReference type="Proteomes" id="UP000010797"/>
    </source>
</evidence>
<gene>
    <name evidence="1" type="ordered locus">Desdi_1010</name>
</gene>
<dbReference type="EMBL" id="CP003344">
    <property type="protein sequence ID" value="AGA68527.1"/>
    <property type="molecule type" value="Genomic_DNA"/>
</dbReference>
<reference evidence="2" key="1">
    <citation type="submission" date="2012-02" db="EMBL/GenBank/DDBJ databases">
        <title>Complete sequence of Desulfitobacterium dichloroeliminans LMG P-21439.</title>
        <authorList>
            <person name="Lucas S."/>
            <person name="Han J."/>
            <person name="Lapidus A."/>
            <person name="Cheng J.-F."/>
            <person name="Goodwin L."/>
            <person name="Pitluck S."/>
            <person name="Peters L."/>
            <person name="Ovchinnikova G."/>
            <person name="Teshima H."/>
            <person name="Detter J.C."/>
            <person name="Han C."/>
            <person name="Tapia R."/>
            <person name="Land M."/>
            <person name="Hauser L."/>
            <person name="Kyrpides N."/>
            <person name="Ivanova N."/>
            <person name="Pagani I."/>
            <person name="Kruse T."/>
            <person name="de Vos W.M."/>
            <person name="Boon N."/>
            <person name="Smidt H."/>
            <person name="Woyke T."/>
        </authorList>
    </citation>
    <scope>NUCLEOTIDE SEQUENCE [LARGE SCALE GENOMIC DNA]</scope>
    <source>
        <strain evidence="2">LMG P-21439 / DCA1</strain>
    </source>
</reference>
<protein>
    <submittedName>
        <fullName evidence="1">Uncharacterized protein involved in formation of periplasmic nitrate reductase</fullName>
    </submittedName>
</protein>
<dbReference type="Pfam" id="PF03927">
    <property type="entry name" value="NapD"/>
    <property type="match status" value="1"/>
</dbReference>
<dbReference type="RefSeq" id="WP_015261526.1">
    <property type="nucleotide sequence ID" value="NC_019903.1"/>
</dbReference>
<dbReference type="OrthoDB" id="1667266at2"/>
<dbReference type="KEGG" id="ddl:Desdi_1010"/>